<reference evidence="4" key="1">
    <citation type="submission" date="2021-01" db="EMBL/GenBank/DDBJ databases">
        <authorList>
            <person name="Corre E."/>
            <person name="Pelletier E."/>
            <person name="Niang G."/>
            <person name="Scheremetjew M."/>
            <person name="Finn R."/>
            <person name="Kale V."/>
            <person name="Holt S."/>
            <person name="Cochrane G."/>
            <person name="Meng A."/>
            <person name="Brown T."/>
            <person name="Cohen L."/>
        </authorList>
    </citation>
    <scope>NUCLEOTIDE SEQUENCE</scope>
    <source>
        <strain evidence="4">GSBS06</strain>
    </source>
</reference>
<dbReference type="Pfam" id="PF00249">
    <property type="entry name" value="Myb_DNA-binding"/>
    <property type="match status" value="1"/>
</dbReference>
<dbReference type="PROSITE" id="PS51294">
    <property type="entry name" value="HTH_MYB"/>
    <property type="match status" value="1"/>
</dbReference>
<dbReference type="Gene3D" id="1.10.10.60">
    <property type="entry name" value="Homeodomain-like"/>
    <property type="match status" value="1"/>
</dbReference>
<feature type="region of interest" description="Disordered" evidence="1">
    <location>
        <begin position="87"/>
        <end position="107"/>
    </location>
</feature>
<accession>A0A7S3PJJ4</accession>
<evidence type="ECO:0008006" key="5">
    <source>
        <dbReference type="Google" id="ProtNLM"/>
    </source>
</evidence>
<name>A0A7S3PJJ4_9STRA</name>
<evidence type="ECO:0000313" key="4">
    <source>
        <dbReference type="EMBL" id="CAE0441363.1"/>
    </source>
</evidence>
<feature type="compositionally biased region" description="Polar residues" evidence="1">
    <location>
        <begin position="41"/>
        <end position="56"/>
    </location>
</feature>
<dbReference type="SUPFAM" id="SSF54171">
    <property type="entry name" value="DNA-binding domain"/>
    <property type="match status" value="1"/>
</dbReference>
<protein>
    <recommendedName>
        <fullName evidence="5">Myb-like domain-containing protein</fullName>
    </recommendedName>
</protein>
<organism evidence="4">
    <name type="scientific">Aplanochytrium stocchinoi</name>
    <dbReference type="NCBI Taxonomy" id="215587"/>
    <lineage>
        <taxon>Eukaryota</taxon>
        <taxon>Sar</taxon>
        <taxon>Stramenopiles</taxon>
        <taxon>Bigyra</taxon>
        <taxon>Labyrinthulomycetes</taxon>
        <taxon>Thraustochytrida</taxon>
        <taxon>Thraustochytriidae</taxon>
        <taxon>Aplanochytrium</taxon>
    </lineage>
</organism>
<dbReference type="InterPro" id="IPR016177">
    <property type="entry name" value="DNA-bd_dom_sf"/>
</dbReference>
<feature type="domain" description="HTH myb-type" evidence="3">
    <location>
        <begin position="224"/>
        <end position="273"/>
    </location>
</feature>
<sequence>MEVAGENVNLSNSNQENQQANLMKTFSFIKVVLPKSEPSPVDSSVTTPEPQSSNLAKTEISFPDIRVTSSGRIVRAKVPGTSPLSYTDVDNVGSNKEKKTNGPRYGKATTHVTTYKWNGDPLNGVGSVRFESMVNYINDMSPEYVDFMGWEMEIVRSKKTGSIDNIFYSPEGIKLRNRSAVAYHLGLRNAKASNKPARKVIENAVIEPVIAKKPKPSKHSFGNSWTPEEEEELIEQVNKIGWKTPTWWKQVNMPGRSHKAILARYYKILPRIKQQSKVTSCVDTNVGEDWQTNVNVKRRKNYDDVGIRPGNKKLRVLHNEMFQNAWDVLAFNLCQGK</sequence>
<gene>
    <name evidence="4" type="ORF">ASTO00021_LOCUS11494</name>
</gene>
<evidence type="ECO:0000256" key="1">
    <source>
        <dbReference type="SAM" id="MobiDB-lite"/>
    </source>
</evidence>
<dbReference type="EMBL" id="HBIN01015155">
    <property type="protein sequence ID" value="CAE0441363.1"/>
    <property type="molecule type" value="Transcribed_RNA"/>
</dbReference>
<dbReference type="AlphaFoldDB" id="A0A7S3PJJ4"/>
<evidence type="ECO:0000259" key="3">
    <source>
        <dbReference type="PROSITE" id="PS51294"/>
    </source>
</evidence>
<dbReference type="InterPro" id="IPR001005">
    <property type="entry name" value="SANT/Myb"/>
</dbReference>
<feature type="domain" description="Myb-like" evidence="2">
    <location>
        <begin position="223"/>
        <end position="269"/>
    </location>
</feature>
<dbReference type="InterPro" id="IPR009057">
    <property type="entry name" value="Homeodomain-like_sf"/>
</dbReference>
<proteinExistence type="predicted"/>
<dbReference type="InterPro" id="IPR017930">
    <property type="entry name" value="Myb_dom"/>
</dbReference>
<evidence type="ECO:0000259" key="2">
    <source>
        <dbReference type="PROSITE" id="PS50090"/>
    </source>
</evidence>
<feature type="region of interest" description="Disordered" evidence="1">
    <location>
        <begin position="36"/>
        <end position="58"/>
    </location>
</feature>
<dbReference type="GO" id="GO:0003677">
    <property type="term" value="F:DNA binding"/>
    <property type="evidence" value="ECO:0007669"/>
    <property type="project" value="InterPro"/>
</dbReference>
<dbReference type="PROSITE" id="PS50090">
    <property type="entry name" value="MYB_LIKE"/>
    <property type="match status" value="1"/>
</dbReference>
<dbReference type="SUPFAM" id="SSF46689">
    <property type="entry name" value="Homeodomain-like"/>
    <property type="match status" value="1"/>
</dbReference>